<dbReference type="EMBL" id="CP125292">
    <property type="protein sequence ID" value="WHM20243.1"/>
    <property type="molecule type" value="Genomic_DNA"/>
</dbReference>
<evidence type="ECO:0000313" key="3">
    <source>
        <dbReference type="Proteomes" id="UP001229422"/>
    </source>
</evidence>
<accession>A0AAP2M3I8</accession>
<evidence type="ECO:0000256" key="1">
    <source>
        <dbReference type="SAM" id="SignalP"/>
    </source>
</evidence>
<dbReference type="RefSeq" id="WP_017695978.1">
    <property type="nucleotide sequence ID" value="NZ_AP028964.1"/>
</dbReference>
<reference evidence="2" key="1">
    <citation type="submission" date="2023-05" db="EMBL/GenBank/DDBJ databases">
        <title>Complete genome sequence of Bacillus subtilis SRCM117797 isolated from Soybean paste.</title>
        <authorList>
            <person name="Abraha H.B."/>
            <person name="Kim K.-P."/>
            <person name="Ryu M.-S."/>
            <person name="Jeong D.-Y."/>
        </authorList>
    </citation>
    <scope>NUCLEOTIDE SEQUENCE</scope>
    <source>
        <strain evidence="2">SRCM117797</strain>
    </source>
</reference>
<evidence type="ECO:0000313" key="2">
    <source>
        <dbReference type="EMBL" id="WHM20243.1"/>
    </source>
</evidence>
<feature type="chain" id="PRO_5042870145" evidence="1">
    <location>
        <begin position="26"/>
        <end position="241"/>
    </location>
</feature>
<dbReference type="AlphaFoldDB" id="A0AAP2M3I8"/>
<sequence length="241" mass="26168">MKKLVLLFVIAFATIGLSLPQQVSAQETQSNSPKEQLGFTKEQLDKVKQNMEIEGVVSSETQEKLLDKLAKGEALDSFVLPEEKAVDTIKKETDNGYEITYIFADGSYTQAAVDEPDFSVAGVGIKDGKCQGGSGYTNCSGRKVYYNNNGTFSLSFKASYSLVQGGFDSISSAGKWNIWTVTGSYTNPKMRIIRKKETDFKKAEARLSATLNIGGGVGSITRSVSLIVGKDKAKAQGNTYY</sequence>
<name>A0AAP2M3I8_BACIU</name>
<keyword evidence="1" id="KW-0732">Signal</keyword>
<organism evidence="2 3">
    <name type="scientific">Bacillus subtilis</name>
    <dbReference type="NCBI Taxonomy" id="1423"/>
    <lineage>
        <taxon>Bacteria</taxon>
        <taxon>Bacillati</taxon>
        <taxon>Bacillota</taxon>
        <taxon>Bacilli</taxon>
        <taxon>Bacillales</taxon>
        <taxon>Bacillaceae</taxon>
        <taxon>Bacillus</taxon>
    </lineage>
</organism>
<dbReference type="Proteomes" id="UP001229422">
    <property type="component" value="Chromosome"/>
</dbReference>
<feature type="signal peptide" evidence="1">
    <location>
        <begin position="1"/>
        <end position="25"/>
    </location>
</feature>
<protein>
    <submittedName>
        <fullName evidence="2">Uncharacterized protein</fullName>
    </submittedName>
</protein>
<gene>
    <name evidence="2" type="ORF">QL281_15505</name>
</gene>
<proteinExistence type="predicted"/>